<dbReference type="PRINTS" id="PR00032">
    <property type="entry name" value="HTHARAC"/>
</dbReference>
<dbReference type="InterPro" id="IPR018062">
    <property type="entry name" value="HTH_AraC-typ_CS"/>
</dbReference>
<dbReference type="SUPFAM" id="SSF46689">
    <property type="entry name" value="Homeodomain-like"/>
    <property type="match status" value="2"/>
</dbReference>
<dbReference type="EMBL" id="BSOZ01000055">
    <property type="protein sequence ID" value="GLS05620.1"/>
    <property type="molecule type" value="Genomic_DNA"/>
</dbReference>
<dbReference type="InterPro" id="IPR018060">
    <property type="entry name" value="HTH_AraC"/>
</dbReference>
<dbReference type="Gene3D" id="1.10.10.60">
    <property type="entry name" value="Homeodomain-like"/>
    <property type="match status" value="2"/>
</dbReference>
<dbReference type="InterPro" id="IPR050204">
    <property type="entry name" value="AraC_XylS_family_regulators"/>
</dbReference>
<dbReference type="InterPro" id="IPR011256">
    <property type="entry name" value="Reg_factor_effector_dom_sf"/>
</dbReference>
<gene>
    <name evidence="5" type="ORF">GCM10007860_27770</name>
</gene>
<dbReference type="SMART" id="SM00342">
    <property type="entry name" value="HTH_ARAC"/>
    <property type="match status" value="1"/>
</dbReference>
<accession>A0ABQ6BUF0</accession>
<keyword evidence="6" id="KW-1185">Reference proteome</keyword>
<evidence type="ECO:0000313" key="6">
    <source>
        <dbReference type="Proteomes" id="UP001156836"/>
    </source>
</evidence>
<dbReference type="PANTHER" id="PTHR46796:SF7">
    <property type="entry name" value="ARAC FAMILY TRANSCRIPTIONAL REGULATOR"/>
    <property type="match status" value="1"/>
</dbReference>
<comment type="caution">
    <text evidence="5">The sequence shown here is derived from an EMBL/GenBank/DDBJ whole genome shotgun (WGS) entry which is preliminary data.</text>
</comment>
<dbReference type="SUPFAM" id="SSF55136">
    <property type="entry name" value="Probable bacterial effector-binding domain"/>
    <property type="match status" value="1"/>
</dbReference>
<feature type="domain" description="HTH araC/xylS-type" evidence="4">
    <location>
        <begin position="21"/>
        <end position="120"/>
    </location>
</feature>
<proteinExistence type="predicted"/>
<evidence type="ECO:0000259" key="4">
    <source>
        <dbReference type="PROSITE" id="PS01124"/>
    </source>
</evidence>
<dbReference type="PANTHER" id="PTHR46796">
    <property type="entry name" value="HTH-TYPE TRANSCRIPTIONAL ACTIVATOR RHAS-RELATED"/>
    <property type="match status" value="1"/>
</dbReference>
<keyword evidence="3" id="KW-0804">Transcription</keyword>
<protein>
    <recommendedName>
        <fullName evidence="4">HTH araC/xylS-type domain-containing protein</fullName>
    </recommendedName>
</protein>
<dbReference type="Gene3D" id="3.20.80.10">
    <property type="entry name" value="Regulatory factor, effector binding domain"/>
    <property type="match status" value="1"/>
</dbReference>
<dbReference type="Proteomes" id="UP001156836">
    <property type="component" value="Unassembled WGS sequence"/>
</dbReference>
<evidence type="ECO:0000256" key="1">
    <source>
        <dbReference type="ARBA" id="ARBA00023015"/>
    </source>
</evidence>
<dbReference type="PROSITE" id="PS00041">
    <property type="entry name" value="HTH_ARAC_FAMILY_1"/>
    <property type="match status" value="1"/>
</dbReference>
<organism evidence="5 6">
    <name type="scientific">Chitiniphilus shinanonensis</name>
    <dbReference type="NCBI Taxonomy" id="553088"/>
    <lineage>
        <taxon>Bacteria</taxon>
        <taxon>Pseudomonadati</taxon>
        <taxon>Pseudomonadota</taxon>
        <taxon>Betaproteobacteria</taxon>
        <taxon>Neisseriales</taxon>
        <taxon>Chitinibacteraceae</taxon>
        <taxon>Chitiniphilus</taxon>
    </lineage>
</organism>
<sequence>MHKSHPKPIVMFSSHRAIRIERAVDLINQHYSNDLTLDEVAAQACYSNWHFVRAFEAEIGESPFDLLRKRRLYAAAYRLLSNARVSISELSTRCGFQYASSFSKAFRRQFGMTARDWREGEWQHWVSEQPWHAATRSQPAHDTLLEHDPDQVRIVDPQSFSIQTVPPQPVVYRRLRGVWGDCLNQTAHHTLRESPVPLPVFYGARQDLLHLRGPAESCYDVCVPVATDYAVPPTMGRSTLFGGLYAVRRLQLHEPYLSWRSVLASWPRQARYVFDPRRPMVEGYGWQGDYLCCTTLYLPLALR</sequence>
<evidence type="ECO:0000313" key="5">
    <source>
        <dbReference type="EMBL" id="GLS05620.1"/>
    </source>
</evidence>
<name>A0ABQ6BUF0_9NEIS</name>
<evidence type="ECO:0000256" key="3">
    <source>
        <dbReference type="ARBA" id="ARBA00023163"/>
    </source>
</evidence>
<keyword evidence="1" id="KW-0805">Transcription regulation</keyword>
<reference evidence="6" key="1">
    <citation type="journal article" date="2019" name="Int. J. Syst. Evol. Microbiol.">
        <title>The Global Catalogue of Microorganisms (GCM) 10K type strain sequencing project: providing services to taxonomists for standard genome sequencing and annotation.</title>
        <authorList>
            <consortium name="The Broad Institute Genomics Platform"/>
            <consortium name="The Broad Institute Genome Sequencing Center for Infectious Disease"/>
            <person name="Wu L."/>
            <person name="Ma J."/>
        </authorList>
    </citation>
    <scope>NUCLEOTIDE SEQUENCE [LARGE SCALE GENOMIC DNA]</scope>
    <source>
        <strain evidence="6">NBRC 104970</strain>
    </source>
</reference>
<keyword evidence="2" id="KW-0238">DNA-binding</keyword>
<dbReference type="InterPro" id="IPR020449">
    <property type="entry name" value="Tscrpt_reg_AraC-type_HTH"/>
</dbReference>
<dbReference type="Pfam" id="PF12833">
    <property type="entry name" value="HTH_18"/>
    <property type="match status" value="1"/>
</dbReference>
<dbReference type="PROSITE" id="PS01124">
    <property type="entry name" value="HTH_ARAC_FAMILY_2"/>
    <property type="match status" value="1"/>
</dbReference>
<dbReference type="InterPro" id="IPR009057">
    <property type="entry name" value="Homeodomain-like_sf"/>
</dbReference>
<evidence type="ECO:0000256" key="2">
    <source>
        <dbReference type="ARBA" id="ARBA00023125"/>
    </source>
</evidence>